<gene>
    <name evidence="1" type="ORF">HJ583_010970</name>
</gene>
<name>A0ABX2IFT5_9RHOO</name>
<accession>A0ABX2IFT5</accession>
<keyword evidence="2" id="KW-1185">Reference proteome</keyword>
<organism evidence="1 2">
    <name type="scientific">Uliginosibacterium aquaticum</name>
    <dbReference type="NCBI Taxonomy" id="2731212"/>
    <lineage>
        <taxon>Bacteria</taxon>
        <taxon>Pseudomonadati</taxon>
        <taxon>Pseudomonadota</taxon>
        <taxon>Betaproteobacteria</taxon>
        <taxon>Rhodocyclales</taxon>
        <taxon>Zoogloeaceae</taxon>
        <taxon>Uliginosibacterium</taxon>
    </lineage>
</organism>
<protein>
    <submittedName>
        <fullName evidence="1">Uncharacterized protein</fullName>
    </submittedName>
</protein>
<dbReference type="EMBL" id="JABCSC020000002">
    <property type="protein sequence ID" value="NSL55548.1"/>
    <property type="molecule type" value="Genomic_DNA"/>
</dbReference>
<sequence length="93" mass="10128">MFDSEAASLAVCADPAAALQGRAVAALRAQRWLFFGADGAPLRVDCLADGTSQLRPWASCASCRLVQVLPWVEHFEATPEWPDLQRVRESLGE</sequence>
<proteinExistence type="predicted"/>
<dbReference type="RefSeq" id="WP_170021925.1">
    <property type="nucleotide sequence ID" value="NZ_JABCSC020000002.1"/>
</dbReference>
<comment type="caution">
    <text evidence="1">The sequence shown here is derived from an EMBL/GenBank/DDBJ whole genome shotgun (WGS) entry which is preliminary data.</text>
</comment>
<dbReference type="Proteomes" id="UP000778523">
    <property type="component" value="Unassembled WGS sequence"/>
</dbReference>
<reference evidence="1 2" key="1">
    <citation type="submission" date="2020-06" db="EMBL/GenBank/DDBJ databases">
        <title>Draft genome of Uliginosibacterium sp. IMCC34675.</title>
        <authorList>
            <person name="Song J."/>
        </authorList>
    </citation>
    <scope>NUCLEOTIDE SEQUENCE [LARGE SCALE GENOMIC DNA]</scope>
    <source>
        <strain evidence="1 2">IMCC34675</strain>
    </source>
</reference>
<evidence type="ECO:0000313" key="2">
    <source>
        <dbReference type="Proteomes" id="UP000778523"/>
    </source>
</evidence>
<evidence type="ECO:0000313" key="1">
    <source>
        <dbReference type="EMBL" id="NSL55548.1"/>
    </source>
</evidence>